<dbReference type="Proteomes" id="UP001549104">
    <property type="component" value="Unassembled WGS sequence"/>
</dbReference>
<dbReference type="EMBL" id="JBEPME010000001">
    <property type="protein sequence ID" value="MET3655460.1"/>
    <property type="molecule type" value="Genomic_DNA"/>
</dbReference>
<evidence type="ECO:0000313" key="8">
    <source>
        <dbReference type="Proteomes" id="UP001549104"/>
    </source>
</evidence>
<accession>A0ABV2K2Z9</accession>
<reference evidence="7 8" key="1">
    <citation type="submission" date="2024-06" db="EMBL/GenBank/DDBJ databases">
        <title>Sorghum-associated microbial communities from plants grown in Nebraska, USA.</title>
        <authorList>
            <person name="Schachtman D."/>
        </authorList>
    </citation>
    <scope>NUCLEOTIDE SEQUENCE [LARGE SCALE GENOMIC DNA]</scope>
    <source>
        <strain evidence="7 8">1288</strain>
    </source>
</reference>
<dbReference type="InterPro" id="IPR016032">
    <property type="entry name" value="Sig_transdc_resp-reg_C-effctor"/>
</dbReference>
<dbReference type="Pfam" id="PF00072">
    <property type="entry name" value="Response_reg"/>
    <property type="match status" value="1"/>
</dbReference>
<dbReference type="SUPFAM" id="SSF52172">
    <property type="entry name" value="CheY-like"/>
    <property type="match status" value="1"/>
</dbReference>
<evidence type="ECO:0000256" key="1">
    <source>
        <dbReference type="ARBA" id="ARBA00023012"/>
    </source>
</evidence>
<keyword evidence="4" id="KW-0804">Transcription</keyword>
<gene>
    <name evidence="7" type="ORF">ABIC55_000544</name>
</gene>
<dbReference type="RefSeq" id="WP_187045833.1">
    <property type="nucleotide sequence ID" value="NZ_JBEPME010000001.1"/>
</dbReference>
<evidence type="ECO:0000259" key="6">
    <source>
        <dbReference type="PROSITE" id="PS50110"/>
    </source>
</evidence>
<dbReference type="InterPro" id="IPR001789">
    <property type="entry name" value="Sig_transdc_resp-reg_receiver"/>
</dbReference>
<keyword evidence="3" id="KW-0238">DNA-binding</keyword>
<dbReference type="PROSITE" id="PS50110">
    <property type="entry name" value="RESPONSE_REGULATORY"/>
    <property type="match status" value="1"/>
</dbReference>
<evidence type="ECO:0000256" key="2">
    <source>
        <dbReference type="ARBA" id="ARBA00023015"/>
    </source>
</evidence>
<dbReference type="PANTHER" id="PTHR35807:SF1">
    <property type="entry name" value="TRANSCRIPTIONAL REGULATOR REDD"/>
    <property type="match status" value="1"/>
</dbReference>
<dbReference type="Gene3D" id="1.10.10.10">
    <property type="entry name" value="Winged helix-like DNA-binding domain superfamily/Winged helix DNA-binding domain"/>
    <property type="match status" value="1"/>
</dbReference>
<dbReference type="InterPro" id="IPR036388">
    <property type="entry name" value="WH-like_DNA-bd_sf"/>
</dbReference>
<dbReference type="InterPro" id="IPR005158">
    <property type="entry name" value="BTAD"/>
</dbReference>
<organism evidence="7 8">
    <name type="scientific">Sporosarcina psychrophila</name>
    <name type="common">Bacillus psychrophilus</name>
    <dbReference type="NCBI Taxonomy" id="1476"/>
    <lineage>
        <taxon>Bacteria</taxon>
        <taxon>Bacillati</taxon>
        <taxon>Bacillota</taxon>
        <taxon>Bacilli</taxon>
        <taxon>Bacillales</taxon>
        <taxon>Caryophanaceae</taxon>
        <taxon>Sporosarcina</taxon>
    </lineage>
</organism>
<dbReference type="Gene3D" id="3.40.50.2300">
    <property type="match status" value="1"/>
</dbReference>
<dbReference type="Gene3D" id="1.25.40.10">
    <property type="entry name" value="Tetratricopeptide repeat domain"/>
    <property type="match status" value="1"/>
</dbReference>
<evidence type="ECO:0000313" key="7">
    <source>
        <dbReference type="EMBL" id="MET3655460.1"/>
    </source>
</evidence>
<evidence type="ECO:0000256" key="5">
    <source>
        <dbReference type="PROSITE-ProRule" id="PRU00169"/>
    </source>
</evidence>
<dbReference type="PANTHER" id="PTHR35807">
    <property type="entry name" value="TRANSCRIPTIONAL REGULATOR REDD-RELATED"/>
    <property type="match status" value="1"/>
</dbReference>
<sequence>MFPTLKGGNFIIRAIIVDDEPLALKHMEIKLSELGTVEVVKTFLNVGNFLKEMKHLNFQVAFLDIEMPGFSGLDLAELIQEQFKDVYIVFVTAHRDYAVQAFELNSIDYLLKPIMKERLEKTVTRIQEQLRVNDNSSSTEQDISSKLRVVCFDEFAVFSHNEPVKWKTAKVKELFAFLVTNINTYVNRDFLIDLLWPDTEYQKAKILLHTSISHLRKTLDSMGYSGSLTFSNQNYTLELYDFQCDAIELEQTIAMYTSVNHNTIQLFEHVVQQYSGDYMGKNGYKWAAVKNQNIRQELLWLLQKMIDYYTDNEKLDKKQHYLQILLTYNPYSEHALQQLMRYYITVSNRGDAVNVYHEFKNQLQEDLGISPGRATTELYESILVTN</sequence>
<feature type="modified residue" description="4-aspartylphosphate" evidence="5">
    <location>
        <position position="64"/>
    </location>
</feature>
<keyword evidence="2" id="KW-0805">Transcription regulation</keyword>
<dbReference type="SMART" id="SM01043">
    <property type="entry name" value="BTAD"/>
    <property type="match status" value="1"/>
</dbReference>
<evidence type="ECO:0000256" key="3">
    <source>
        <dbReference type="ARBA" id="ARBA00023125"/>
    </source>
</evidence>
<dbReference type="SMART" id="SM00448">
    <property type="entry name" value="REC"/>
    <property type="match status" value="1"/>
</dbReference>
<dbReference type="Pfam" id="PF03704">
    <property type="entry name" value="BTAD"/>
    <property type="match status" value="1"/>
</dbReference>
<proteinExistence type="predicted"/>
<name>A0ABV2K2Z9_SPOPS</name>
<feature type="domain" description="Response regulatory" evidence="6">
    <location>
        <begin position="13"/>
        <end position="127"/>
    </location>
</feature>
<dbReference type="InterPro" id="IPR051677">
    <property type="entry name" value="AfsR-DnrI-RedD_regulator"/>
</dbReference>
<keyword evidence="5" id="KW-0597">Phosphoprotein</keyword>
<keyword evidence="1" id="KW-0902">Two-component regulatory system</keyword>
<dbReference type="InterPro" id="IPR011990">
    <property type="entry name" value="TPR-like_helical_dom_sf"/>
</dbReference>
<comment type="caution">
    <text evidence="7">The sequence shown here is derived from an EMBL/GenBank/DDBJ whole genome shotgun (WGS) entry which is preliminary data.</text>
</comment>
<dbReference type="SUPFAM" id="SSF46894">
    <property type="entry name" value="C-terminal effector domain of the bipartite response regulators"/>
    <property type="match status" value="1"/>
</dbReference>
<dbReference type="SUPFAM" id="SSF48452">
    <property type="entry name" value="TPR-like"/>
    <property type="match status" value="1"/>
</dbReference>
<dbReference type="InterPro" id="IPR011006">
    <property type="entry name" value="CheY-like_superfamily"/>
</dbReference>
<evidence type="ECO:0000256" key="4">
    <source>
        <dbReference type="ARBA" id="ARBA00023163"/>
    </source>
</evidence>
<protein>
    <submittedName>
        <fullName evidence="7">Two-component SAPR family response regulator</fullName>
    </submittedName>
</protein>
<keyword evidence="8" id="KW-1185">Reference proteome</keyword>